<protein>
    <submittedName>
        <fullName evidence="1">Uncharacterized protein</fullName>
    </submittedName>
</protein>
<evidence type="ECO:0000313" key="1">
    <source>
        <dbReference type="EMBL" id="MQY26328.1"/>
    </source>
</evidence>
<keyword evidence="2" id="KW-1185">Reference proteome</keyword>
<proteinExistence type="predicted"/>
<dbReference type="Proteomes" id="UP000431401">
    <property type="component" value="Unassembled WGS sequence"/>
</dbReference>
<gene>
    <name evidence="1" type="ORF">NRB56_18920</name>
</gene>
<reference evidence="1 2" key="1">
    <citation type="submission" date="2019-10" db="EMBL/GenBank/DDBJ databases">
        <title>Nocardia macrotermitis sp. nov. and Nocardia aurantia sp. nov., isolated from the gut of fungus growing-termite Macrotermes natalensis.</title>
        <authorList>
            <person name="Benndorf R."/>
            <person name="Schwitalla J."/>
            <person name="Martin K."/>
            <person name="De Beer W."/>
            <person name="Kaster A.-K."/>
            <person name="Vollmers J."/>
            <person name="Poulsen M."/>
            <person name="Beemelmanns C."/>
        </authorList>
    </citation>
    <scope>NUCLEOTIDE SEQUENCE [LARGE SCALE GENOMIC DNA]</scope>
    <source>
        <strain evidence="1 2">RB56</strain>
    </source>
</reference>
<evidence type="ECO:0000313" key="2">
    <source>
        <dbReference type="Proteomes" id="UP000431401"/>
    </source>
</evidence>
<comment type="caution">
    <text evidence="1">The sequence shown here is derived from an EMBL/GenBank/DDBJ whole genome shotgun (WGS) entry which is preliminary data.</text>
</comment>
<dbReference type="AlphaFoldDB" id="A0A7K0DKW8"/>
<sequence>MDPLLLTAGTTLVTAMATDGWKDVRAAAAALWHRIHPERVSAVEAELLDVRNEIMAARTSGDVRVEAELATEWQRKLGRLLTTDPTLEASLRTILKECWAPALSADDSARVWHIVQTATVSGSGRVFQAGRDQYNNGV</sequence>
<dbReference type="OrthoDB" id="3383530at2"/>
<dbReference type="EMBL" id="WEGI01000004">
    <property type="protein sequence ID" value="MQY26328.1"/>
    <property type="molecule type" value="Genomic_DNA"/>
</dbReference>
<accession>A0A7K0DKW8</accession>
<organism evidence="1 2">
    <name type="scientific">Nocardia aurantia</name>
    <dbReference type="NCBI Taxonomy" id="2585199"/>
    <lineage>
        <taxon>Bacteria</taxon>
        <taxon>Bacillati</taxon>
        <taxon>Actinomycetota</taxon>
        <taxon>Actinomycetes</taxon>
        <taxon>Mycobacteriales</taxon>
        <taxon>Nocardiaceae</taxon>
        <taxon>Nocardia</taxon>
    </lineage>
</organism>
<dbReference type="RefSeq" id="WP_153340553.1">
    <property type="nucleotide sequence ID" value="NZ_WEGI01000004.1"/>
</dbReference>
<name>A0A7K0DKW8_9NOCA</name>